<dbReference type="PROSITE" id="PS50893">
    <property type="entry name" value="ABC_TRANSPORTER_2"/>
    <property type="match status" value="1"/>
</dbReference>
<dbReference type="PANTHER" id="PTHR42788:SF19">
    <property type="entry name" value="ALIPHATIC SULFONATES IMPORT ATP-BINDING PROTEIN SSUB 2"/>
    <property type="match status" value="1"/>
</dbReference>
<keyword evidence="3" id="KW-0067">ATP-binding</keyword>
<dbReference type="eggNOG" id="COG1116">
    <property type="taxonomic scope" value="Bacteria"/>
</dbReference>
<gene>
    <name evidence="5" type="ORF">Rrhod_3916</name>
</gene>
<dbReference type="Gene3D" id="3.40.50.300">
    <property type="entry name" value="P-loop containing nucleotide triphosphate hydrolases"/>
    <property type="match status" value="1"/>
</dbReference>
<dbReference type="SUPFAM" id="SSF52540">
    <property type="entry name" value="P-loop containing nucleoside triphosphate hydrolases"/>
    <property type="match status" value="1"/>
</dbReference>
<dbReference type="Pfam" id="PF00005">
    <property type="entry name" value="ABC_tran"/>
    <property type="match status" value="1"/>
</dbReference>
<dbReference type="EMBL" id="APMY01000118">
    <property type="protein sequence ID" value="EOM74753.1"/>
    <property type="molecule type" value="Genomic_DNA"/>
</dbReference>
<dbReference type="AlphaFoldDB" id="R7WHX6"/>
<name>R7WHX6_9NOCA</name>
<dbReference type="InterPro" id="IPR050166">
    <property type="entry name" value="ABC_transporter_ATP-bind"/>
</dbReference>
<dbReference type="InterPro" id="IPR027417">
    <property type="entry name" value="P-loop_NTPase"/>
</dbReference>
<dbReference type="SMART" id="SM00382">
    <property type="entry name" value="AAA"/>
    <property type="match status" value="1"/>
</dbReference>
<dbReference type="GO" id="GO:0016887">
    <property type="term" value="F:ATP hydrolysis activity"/>
    <property type="evidence" value="ECO:0007669"/>
    <property type="project" value="InterPro"/>
</dbReference>
<keyword evidence="2" id="KW-0547">Nucleotide-binding</keyword>
<keyword evidence="6" id="KW-1185">Reference proteome</keyword>
<proteinExistence type="predicted"/>
<evidence type="ECO:0000256" key="1">
    <source>
        <dbReference type="ARBA" id="ARBA00022448"/>
    </source>
</evidence>
<dbReference type="PANTHER" id="PTHR42788">
    <property type="entry name" value="TAURINE IMPORT ATP-BINDING PROTEIN-RELATED"/>
    <property type="match status" value="1"/>
</dbReference>
<protein>
    <submittedName>
        <fullName evidence="5">ABC transporter</fullName>
    </submittedName>
</protein>
<evidence type="ECO:0000256" key="3">
    <source>
        <dbReference type="ARBA" id="ARBA00022840"/>
    </source>
</evidence>
<dbReference type="PATRIC" id="fig|1273125.3.peg.3725"/>
<dbReference type="InterPro" id="IPR003593">
    <property type="entry name" value="AAA+_ATPase"/>
</dbReference>
<accession>R7WHX6</accession>
<reference evidence="5 6" key="1">
    <citation type="journal article" date="2013" name="Genome Announc.">
        <title>Draft Genome Sequence of Rhodococcus rhodnii Strain LMG5362, a Symbiont of Rhodnius prolixus (Hemiptera, Reduviidae, Triatominae), the Principle Vector of Trypanosoma cruzi.</title>
        <authorList>
            <person name="Pachebat J.A."/>
            <person name="van Keulen G."/>
            <person name="Whitten M.M."/>
            <person name="Girdwood S."/>
            <person name="Del Sol R."/>
            <person name="Dyson P.J."/>
            <person name="Facey P.D."/>
        </authorList>
    </citation>
    <scope>NUCLEOTIDE SEQUENCE [LARGE SCALE GENOMIC DNA]</scope>
    <source>
        <strain evidence="5 6">LMG 5362</strain>
    </source>
</reference>
<dbReference type="Proteomes" id="UP000013525">
    <property type="component" value="Unassembled WGS sequence"/>
</dbReference>
<comment type="caution">
    <text evidence="5">The sequence shown here is derived from an EMBL/GenBank/DDBJ whole genome shotgun (WGS) entry which is preliminary data.</text>
</comment>
<dbReference type="PROSITE" id="PS00211">
    <property type="entry name" value="ABC_TRANSPORTER_1"/>
    <property type="match status" value="1"/>
</dbReference>
<evidence type="ECO:0000313" key="6">
    <source>
        <dbReference type="Proteomes" id="UP000013525"/>
    </source>
</evidence>
<dbReference type="GO" id="GO:0005524">
    <property type="term" value="F:ATP binding"/>
    <property type="evidence" value="ECO:0007669"/>
    <property type="project" value="UniProtKB-KW"/>
</dbReference>
<dbReference type="InterPro" id="IPR017871">
    <property type="entry name" value="ABC_transporter-like_CS"/>
</dbReference>
<dbReference type="InterPro" id="IPR003439">
    <property type="entry name" value="ABC_transporter-like_ATP-bd"/>
</dbReference>
<feature type="domain" description="ABC transporter" evidence="4">
    <location>
        <begin position="38"/>
        <end position="267"/>
    </location>
</feature>
<evidence type="ECO:0000313" key="5">
    <source>
        <dbReference type="EMBL" id="EOM74753.1"/>
    </source>
</evidence>
<sequence>MHNADLDGHGFDQWRDTMELADLTHGTDARRLTRGLEVVFDGVSRRFDTGTLALDTVDLEVRRGDFVAVVGPSGCGKSTLLRMAAGLDRPTSGSVSTAAGSTGFIFQEPTLLPWRSVRANVELSARLRRRDRGDRAAVRARAAEAIAAVGLEDFADQLPRALSGGMKMRVSLARALTLAPDLLLLDEPFGALDEMTRLDMQNELQRLYAERRFSALFITHSVSEAVYLADRVVVMTARPGRIAKIVDIGGGAEEFAHPRDPDIRYDRRFTDHVAEISALLHGGAS</sequence>
<organism evidence="5 6">
    <name type="scientific">Rhodococcus rhodnii LMG 5362</name>
    <dbReference type="NCBI Taxonomy" id="1273125"/>
    <lineage>
        <taxon>Bacteria</taxon>
        <taxon>Bacillati</taxon>
        <taxon>Actinomycetota</taxon>
        <taxon>Actinomycetes</taxon>
        <taxon>Mycobacteriales</taxon>
        <taxon>Nocardiaceae</taxon>
        <taxon>Rhodococcus</taxon>
    </lineage>
</organism>
<evidence type="ECO:0000256" key="2">
    <source>
        <dbReference type="ARBA" id="ARBA00022741"/>
    </source>
</evidence>
<evidence type="ECO:0000259" key="4">
    <source>
        <dbReference type="PROSITE" id="PS50893"/>
    </source>
</evidence>
<keyword evidence="1" id="KW-0813">Transport</keyword>